<keyword evidence="6" id="KW-1185">Reference proteome</keyword>
<dbReference type="GO" id="GO:0016887">
    <property type="term" value="F:ATP hydrolysis activity"/>
    <property type="evidence" value="ECO:0007669"/>
    <property type="project" value="InterPro"/>
</dbReference>
<keyword evidence="2" id="KW-0547">Nucleotide-binding</keyword>
<dbReference type="InterPro" id="IPR027417">
    <property type="entry name" value="P-loop_NTPase"/>
</dbReference>
<dbReference type="EMBL" id="DS999411">
    <property type="protein sequence ID" value="EED36349.1"/>
    <property type="molecule type" value="Genomic_DNA"/>
</dbReference>
<dbReference type="HOGENOM" id="CLU_000604_1_22_6"/>
<dbReference type="STRING" id="565045.NOR51B_2300"/>
<dbReference type="InterPro" id="IPR003593">
    <property type="entry name" value="AAA+_ATPase"/>
</dbReference>
<dbReference type="RefSeq" id="WP_009021093.1">
    <property type="nucleotide sequence ID" value="NZ_DS999411.1"/>
</dbReference>
<dbReference type="SUPFAM" id="SSF52540">
    <property type="entry name" value="P-loop containing nucleoside triphosphate hydrolases"/>
    <property type="match status" value="1"/>
</dbReference>
<proteinExistence type="predicted"/>
<dbReference type="SMART" id="SM00382">
    <property type="entry name" value="AAA"/>
    <property type="match status" value="1"/>
</dbReference>
<dbReference type="Gene3D" id="3.40.50.300">
    <property type="entry name" value="P-loop containing nucleotide triphosphate hydrolases"/>
    <property type="match status" value="1"/>
</dbReference>
<dbReference type="PROSITE" id="PS00211">
    <property type="entry name" value="ABC_TRANSPORTER_1"/>
    <property type="match status" value="1"/>
</dbReference>
<name>B8KVH8_9GAMM</name>
<dbReference type="InterPro" id="IPR017871">
    <property type="entry name" value="ABC_transporter-like_CS"/>
</dbReference>
<feature type="domain" description="ABC transporter" evidence="4">
    <location>
        <begin position="6"/>
        <end position="242"/>
    </location>
</feature>
<dbReference type="PANTHER" id="PTHR43023">
    <property type="entry name" value="PROTEIN TRIGALACTOSYLDIACYLGLYCEROL 3, CHLOROPLASTIC"/>
    <property type="match status" value="1"/>
</dbReference>
<evidence type="ECO:0000256" key="1">
    <source>
        <dbReference type="ARBA" id="ARBA00022448"/>
    </source>
</evidence>
<reference evidence="6" key="1">
    <citation type="journal article" date="2013" name="BMC Microbiol.">
        <title>Taxonomy and evolution of bacteriochlorophyll a-containing members of the OM60/NOR5 clade of marine gammaproteobacteria: description of Luminiphilus syltensis gen. nov., sp. nov., reclassification of Haliea rubra as Pseudohaliea rubra gen. nov., comb. nov., and emendation of Chromatocurvus halotolerans.</title>
        <authorList>
            <person name="Spring S."/>
            <person name="Riedel T."/>
            <person name="Sproer C."/>
            <person name="Yan S."/>
            <person name="Harder J."/>
            <person name="Fuchs B.M."/>
        </authorList>
    </citation>
    <scope>NUCLEOTIDE SEQUENCE [LARGE SCALE GENOMIC DNA]</scope>
    <source>
        <strain evidence="6">NOR51-B</strain>
    </source>
</reference>
<sequence length="260" mass="28603">MSDAAISVTDLTLAYGHKVIQRDLTFDVERGAIFVIMGGSGCGKSTLLRNMLGLEQPACGDVCYNQESFIHADQQRRREIRKQWGVTFQQGGMISALTLAENLALPLELYTALTKRQREELIDFKLSLVGLAGYQSYYPSEISGGMRKRAALARAIMLDPEFLFFDEPSAGLDPISSRRLDELIATLAASMGSTVVMVTHELDSIFAIASSTIYLDNVSRTLLDSGSPQYLRGHSEHPVVREFLSRGGDRADRGQGMSND</sequence>
<keyword evidence="1" id="KW-0813">Transport</keyword>
<dbReference type="InterPro" id="IPR003439">
    <property type="entry name" value="ABC_transporter-like_ATP-bd"/>
</dbReference>
<dbReference type="AlphaFoldDB" id="B8KVH8"/>
<gene>
    <name evidence="5" type="ORF">NOR51B_2300</name>
</gene>
<dbReference type="eggNOG" id="COG1127">
    <property type="taxonomic scope" value="Bacteria"/>
</dbReference>
<dbReference type="OrthoDB" id="9802264at2"/>
<evidence type="ECO:0000256" key="3">
    <source>
        <dbReference type="ARBA" id="ARBA00022840"/>
    </source>
</evidence>
<evidence type="ECO:0000313" key="5">
    <source>
        <dbReference type="EMBL" id="EED36349.1"/>
    </source>
</evidence>
<protein>
    <submittedName>
        <fullName evidence="5">ABC-type transport system involved in resistance to organic solvent, ATPase component</fullName>
    </submittedName>
</protein>
<organism evidence="5 6">
    <name type="scientific">Luminiphilus syltensis NOR5-1B</name>
    <dbReference type="NCBI Taxonomy" id="565045"/>
    <lineage>
        <taxon>Bacteria</taxon>
        <taxon>Pseudomonadati</taxon>
        <taxon>Pseudomonadota</taxon>
        <taxon>Gammaproteobacteria</taxon>
        <taxon>Cellvibrionales</taxon>
        <taxon>Halieaceae</taxon>
        <taxon>Luminiphilus</taxon>
    </lineage>
</organism>
<accession>B8KVH8</accession>
<dbReference type="PANTHER" id="PTHR43023:SF3">
    <property type="entry name" value="PROTEIN TRIGALACTOSYLDIACYLGLYCEROL 3, CHLOROPLASTIC"/>
    <property type="match status" value="1"/>
</dbReference>
<evidence type="ECO:0000313" key="6">
    <source>
        <dbReference type="Proteomes" id="UP000004699"/>
    </source>
</evidence>
<keyword evidence="3" id="KW-0067">ATP-binding</keyword>
<evidence type="ECO:0000259" key="4">
    <source>
        <dbReference type="PROSITE" id="PS50893"/>
    </source>
</evidence>
<dbReference type="PROSITE" id="PS50893">
    <property type="entry name" value="ABC_TRANSPORTER_2"/>
    <property type="match status" value="1"/>
</dbReference>
<dbReference type="GO" id="GO:0005524">
    <property type="term" value="F:ATP binding"/>
    <property type="evidence" value="ECO:0007669"/>
    <property type="project" value="UniProtKB-KW"/>
</dbReference>
<dbReference type="Pfam" id="PF00005">
    <property type="entry name" value="ABC_tran"/>
    <property type="match status" value="1"/>
</dbReference>
<evidence type="ECO:0000256" key="2">
    <source>
        <dbReference type="ARBA" id="ARBA00022741"/>
    </source>
</evidence>
<dbReference type="Proteomes" id="UP000004699">
    <property type="component" value="Unassembled WGS sequence"/>
</dbReference>